<keyword evidence="3 4" id="KW-0285">Flavoprotein</keyword>
<gene>
    <name evidence="3 7" type="primary">coaBC</name>
    <name evidence="7" type="ORF">LS65_002230</name>
</gene>
<comment type="function">
    <text evidence="3">Catalyzes two sequential steps in the biosynthesis of coenzyme A. In the first step cysteine is conjugated to 4'-phosphopantothenate to form 4-phosphopantothenoylcysteine. In the second step the latter compound is decarboxylated to form 4'-phosphopantotheine.</text>
</comment>
<dbReference type="PANTHER" id="PTHR14359">
    <property type="entry name" value="HOMO-OLIGOMERIC FLAVIN CONTAINING CYS DECARBOXYLASE FAMILY"/>
    <property type="match status" value="1"/>
</dbReference>
<feature type="binding site" evidence="3">
    <location>
        <position position="332"/>
    </location>
    <ligand>
        <name>CTP</name>
        <dbReference type="ChEBI" id="CHEBI:37563"/>
    </ligand>
</feature>
<comment type="cofactor">
    <cofactor evidence="3">
        <name>Mg(2+)</name>
        <dbReference type="ChEBI" id="CHEBI:18420"/>
    </cofactor>
</comment>
<dbReference type="HAMAP" id="MF_02225">
    <property type="entry name" value="CoaBC"/>
    <property type="match status" value="1"/>
</dbReference>
<dbReference type="NCBIfam" id="TIGR00521">
    <property type="entry name" value="coaBC_dfp"/>
    <property type="match status" value="1"/>
</dbReference>
<accession>A0A4U8TQN3</accession>
<dbReference type="InterPro" id="IPR036551">
    <property type="entry name" value="Flavin_trans-like"/>
</dbReference>
<comment type="caution">
    <text evidence="3">Lacks conserved residue(s) required for the propagation of feature annotation.</text>
</comment>
<evidence type="ECO:0000256" key="4">
    <source>
        <dbReference type="RuleBase" id="RU364078"/>
    </source>
</evidence>
<dbReference type="GO" id="GO:0071513">
    <property type="term" value="C:phosphopantothenoylcysteine decarboxylase complex"/>
    <property type="evidence" value="ECO:0007669"/>
    <property type="project" value="TreeGrafter"/>
</dbReference>
<keyword evidence="2 3" id="KW-0456">Lyase</keyword>
<dbReference type="SUPFAM" id="SSF52507">
    <property type="entry name" value="Homo-oligomeric flavin-containing Cys decarboxylases, HFCD"/>
    <property type="match status" value="1"/>
</dbReference>
<feature type="region of interest" description="Phosphopantothenate--cysteine ligase" evidence="3">
    <location>
        <begin position="196"/>
        <end position="413"/>
    </location>
</feature>
<comment type="catalytic activity">
    <reaction evidence="3 4">
        <text>(R)-4'-phosphopantothenate + L-cysteine + CTP = N-[(R)-4-phosphopantothenoyl]-L-cysteine + CMP + diphosphate + H(+)</text>
        <dbReference type="Rhea" id="RHEA:19397"/>
        <dbReference type="ChEBI" id="CHEBI:10986"/>
        <dbReference type="ChEBI" id="CHEBI:15378"/>
        <dbReference type="ChEBI" id="CHEBI:33019"/>
        <dbReference type="ChEBI" id="CHEBI:35235"/>
        <dbReference type="ChEBI" id="CHEBI:37563"/>
        <dbReference type="ChEBI" id="CHEBI:59458"/>
        <dbReference type="ChEBI" id="CHEBI:60377"/>
        <dbReference type="EC" id="6.3.2.5"/>
    </reaction>
</comment>
<evidence type="ECO:0000256" key="3">
    <source>
        <dbReference type="HAMAP-Rule" id="MF_02225"/>
    </source>
</evidence>
<dbReference type="UniPathway" id="UPA00241">
    <property type="reaction ID" value="UER00353"/>
</dbReference>
<comment type="similarity">
    <text evidence="3 4">In the C-terminal section; belongs to the PPC synthetase family.</text>
</comment>
<keyword evidence="3" id="KW-0479">Metal-binding</keyword>
<feature type="binding site" evidence="3">
    <location>
        <position position="289"/>
    </location>
    <ligand>
        <name>CTP</name>
        <dbReference type="ChEBI" id="CHEBI:37563"/>
    </ligand>
</feature>
<organism evidence="7 8">
    <name type="scientific">Helicobacter japonicus</name>
    <dbReference type="NCBI Taxonomy" id="425400"/>
    <lineage>
        <taxon>Bacteria</taxon>
        <taxon>Pseudomonadati</taxon>
        <taxon>Campylobacterota</taxon>
        <taxon>Epsilonproteobacteria</taxon>
        <taxon>Campylobacterales</taxon>
        <taxon>Helicobacteraceae</taxon>
        <taxon>Helicobacter</taxon>
    </lineage>
</organism>
<dbReference type="OrthoDB" id="9802554at2"/>
<evidence type="ECO:0000256" key="1">
    <source>
        <dbReference type="ARBA" id="ARBA00022793"/>
    </source>
</evidence>
<dbReference type="GO" id="GO:0004633">
    <property type="term" value="F:phosphopantothenoylcysteine decarboxylase activity"/>
    <property type="evidence" value="ECO:0007669"/>
    <property type="project" value="UniProtKB-UniRule"/>
</dbReference>
<dbReference type="GO" id="GO:0046872">
    <property type="term" value="F:metal ion binding"/>
    <property type="evidence" value="ECO:0007669"/>
    <property type="project" value="UniProtKB-KW"/>
</dbReference>
<comment type="pathway">
    <text evidence="3 4">Cofactor biosynthesis; coenzyme A biosynthesis; CoA from (R)-pantothenate: step 3/5.</text>
</comment>
<dbReference type="EC" id="4.1.1.36" evidence="3"/>
<dbReference type="GO" id="GO:0015941">
    <property type="term" value="P:pantothenate catabolic process"/>
    <property type="evidence" value="ECO:0007669"/>
    <property type="project" value="InterPro"/>
</dbReference>
<comment type="catalytic activity">
    <reaction evidence="3 4">
        <text>N-[(R)-4-phosphopantothenoyl]-L-cysteine + H(+) = (R)-4'-phosphopantetheine + CO2</text>
        <dbReference type="Rhea" id="RHEA:16793"/>
        <dbReference type="ChEBI" id="CHEBI:15378"/>
        <dbReference type="ChEBI" id="CHEBI:16526"/>
        <dbReference type="ChEBI" id="CHEBI:59458"/>
        <dbReference type="ChEBI" id="CHEBI:61723"/>
        <dbReference type="EC" id="4.1.1.36"/>
    </reaction>
</comment>
<dbReference type="InterPro" id="IPR005252">
    <property type="entry name" value="CoaBC"/>
</dbReference>
<dbReference type="EC" id="6.3.2.5" evidence="3"/>
<sequence>MHHIFTHKNILILVSGSIAVYKMLDCISQLAKYGAHIRVVMSEESRAFIAPLSFEALSHNIVLHDDNQFWYSTQETSANHISYAKWADIVLVAPATANTIAKIACGIADNVLLSTLLASCVPKLLAPAMNTAMLNASQTKQNLAILESMGYEIIPPRSSVLVCGDEGNGALAQVEEIIFMLGRRLIKHTFWYKRNVIISGGGSKENIDSVRYISNRSSGKQASYLALALYMLGAEVTLIASAFPFTLPLGIKCMNVESVSEFNEAIHKVLDTLDSVNKPIVFMAAALADYAPKPQSGKLKKEHIGESLSLQCYKTNDVLESISSHKAYKVGFKAEVDETHALQYATSMLQQKKCDMVCLNVINEQNPFGSDTNEMKLISTQGVEKISGSKFEVAMRIAASLEILLTQQDSKDI</sequence>
<keyword evidence="3 4" id="KW-0288">FMN</keyword>
<dbReference type="InterPro" id="IPR003382">
    <property type="entry name" value="Flavoprotein"/>
</dbReference>
<comment type="pathway">
    <text evidence="3 4">Cofactor biosynthesis; coenzyme A biosynthesis; CoA from (R)-pantothenate: step 2/5.</text>
</comment>
<feature type="domain" description="DNA/pantothenate metabolism flavoprotein C-terminal" evidence="6">
    <location>
        <begin position="193"/>
        <end position="401"/>
    </location>
</feature>
<proteinExistence type="inferred from homology"/>
<evidence type="ECO:0000313" key="8">
    <source>
        <dbReference type="Proteomes" id="UP000029707"/>
    </source>
</evidence>
<dbReference type="STRING" id="425400.LS65_03315"/>
<keyword evidence="3" id="KW-0511">Multifunctional enzyme</keyword>
<feature type="domain" description="Flavoprotein" evidence="5">
    <location>
        <begin position="8"/>
        <end position="177"/>
    </location>
</feature>
<feature type="binding site" evidence="3">
    <location>
        <position position="352"/>
    </location>
    <ligand>
        <name>CTP</name>
        <dbReference type="ChEBI" id="CHEBI:37563"/>
    </ligand>
</feature>
<keyword evidence="3" id="KW-0460">Magnesium</keyword>
<dbReference type="InterPro" id="IPR035929">
    <property type="entry name" value="CoaB-like_sf"/>
</dbReference>
<feature type="region of interest" description="Phosphopantothenoylcysteine decarboxylase" evidence="3">
    <location>
        <begin position="1"/>
        <end position="195"/>
    </location>
</feature>
<dbReference type="Pfam" id="PF02441">
    <property type="entry name" value="Flavoprotein"/>
    <property type="match status" value="1"/>
</dbReference>
<dbReference type="InterPro" id="IPR007085">
    <property type="entry name" value="DNA/pantothenate-metab_flavo_C"/>
</dbReference>
<comment type="cofactor">
    <cofactor evidence="3">
        <name>FMN</name>
        <dbReference type="ChEBI" id="CHEBI:58210"/>
    </cofactor>
    <text evidence="3">Binds 1 FMN per subunit.</text>
</comment>
<evidence type="ECO:0000313" key="7">
    <source>
        <dbReference type="EMBL" id="TLE02764.1"/>
    </source>
</evidence>
<name>A0A4U8TQN3_9HELI</name>
<dbReference type="Proteomes" id="UP000029707">
    <property type="component" value="Unassembled WGS sequence"/>
</dbReference>
<reference evidence="7 8" key="1">
    <citation type="journal article" date="2014" name="Genome Announc.">
        <title>Draft genome sequences of eight enterohepatic helicobacter species isolated from both laboratory and wild rodents.</title>
        <authorList>
            <person name="Sheh A."/>
            <person name="Shen Z."/>
            <person name="Fox J.G."/>
        </authorList>
    </citation>
    <scope>NUCLEOTIDE SEQUENCE [LARGE SCALE GENOMIC DNA]</scope>
    <source>
        <strain evidence="7 8">MIT 01-6451</strain>
    </source>
</reference>
<keyword evidence="3 4" id="KW-0436">Ligase</keyword>
<comment type="similarity">
    <text evidence="3 4">In the N-terminal section; belongs to the HFCD (homo-oligomeric flavin containing Cys decarboxylase) superfamily.</text>
</comment>
<dbReference type="Gene3D" id="3.40.50.10300">
    <property type="entry name" value="CoaB-like"/>
    <property type="match status" value="1"/>
</dbReference>
<dbReference type="PANTHER" id="PTHR14359:SF6">
    <property type="entry name" value="PHOSPHOPANTOTHENOYLCYSTEINE DECARBOXYLASE"/>
    <property type="match status" value="1"/>
</dbReference>
<protein>
    <recommendedName>
        <fullName evidence="3">Coenzyme A biosynthesis bifunctional protein CoaBC</fullName>
    </recommendedName>
    <alternativeName>
        <fullName evidence="3">DNA/pantothenate metabolism flavoprotein</fullName>
    </alternativeName>
    <alternativeName>
        <fullName evidence="3">Phosphopantothenoylcysteine synthetase/decarboxylase</fullName>
        <shortName evidence="3">PPCS-PPCDC</shortName>
    </alternativeName>
    <domain>
        <recommendedName>
            <fullName evidence="3">Phosphopantothenoylcysteine decarboxylase</fullName>
            <shortName evidence="3">PPC decarboxylase</shortName>
            <shortName evidence="3">PPC-DC</shortName>
            <ecNumber evidence="3">4.1.1.36</ecNumber>
        </recommendedName>
        <alternativeName>
            <fullName evidence="3">CoaC</fullName>
        </alternativeName>
    </domain>
    <domain>
        <recommendedName>
            <fullName evidence="3">Phosphopantothenate--cysteine ligase</fullName>
            <ecNumber evidence="3">6.3.2.5</ecNumber>
        </recommendedName>
        <alternativeName>
            <fullName evidence="3">CoaB</fullName>
        </alternativeName>
        <alternativeName>
            <fullName evidence="3">Phosphopantothenoylcysteine synthetase</fullName>
            <shortName evidence="3">PPC synthetase</shortName>
            <shortName evidence="3">PPC-S</shortName>
        </alternativeName>
    </domain>
</protein>
<comment type="caution">
    <text evidence="7">The sequence shown here is derived from an EMBL/GenBank/DDBJ whole genome shotgun (WGS) entry which is preliminary data.</text>
</comment>
<evidence type="ECO:0000259" key="5">
    <source>
        <dbReference type="Pfam" id="PF02441"/>
    </source>
</evidence>
<keyword evidence="8" id="KW-1185">Reference proteome</keyword>
<dbReference type="Gene3D" id="3.40.50.1950">
    <property type="entry name" value="Flavin prenyltransferase-like"/>
    <property type="match status" value="1"/>
</dbReference>
<dbReference type="AlphaFoldDB" id="A0A4U8TQN3"/>
<dbReference type="GO" id="GO:0010181">
    <property type="term" value="F:FMN binding"/>
    <property type="evidence" value="ECO:0007669"/>
    <property type="project" value="UniProtKB-UniRule"/>
</dbReference>
<keyword evidence="1 3" id="KW-0210">Decarboxylase</keyword>
<dbReference type="GO" id="GO:0004632">
    <property type="term" value="F:phosphopantothenate--cysteine ligase activity"/>
    <property type="evidence" value="ECO:0007669"/>
    <property type="project" value="UniProtKB-UniRule"/>
</dbReference>
<dbReference type="EMBL" id="JRMQ02000002">
    <property type="protein sequence ID" value="TLE02764.1"/>
    <property type="molecule type" value="Genomic_DNA"/>
</dbReference>
<feature type="active site" description="Proton donor" evidence="3">
    <location>
        <position position="163"/>
    </location>
</feature>
<comment type="function">
    <text evidence="4">Catalyzes two steps in the biosynthesis of coenzyme A. In the first step cysteine is conjugated to 4'-phosphopantothenate to form 4-phosphopantothenoylcysteine, in the latter compound is decarboxylated to form 4'-phosphopantotheine.</text>
</comment>
<dbReference type="RefSeq" id="WP_138129740.1">
    <property type="nucleotide sequence ID" value="NZ_CAJUDB010000001.1"/>
</dbReference>
<evidence type="ECO:0000259" key="6">
    <source>
        <dbReference type="Pfam" id="PF04127"/>
    </source>
</evidence>
<evidence type="ECO:0000256" key="2">
    <source>
        <dbReference type="ARBA" id="ARBA00023239"/>
    </source>
</evidence>
<dbReference type="Pfam" id="PF04127">
    <property type="entry name" value="DFP"/>
    <property type="match status" value="1"/>
</dbReference>
<dbReference type="GO" id="GO:0015937">
    <property type="term" value="P:coenzyme A biosynthetic process"/>
    <property type="evidence" value="ECO:0007669"/>
    <property type="project" value="UniProtKB-UniRule"/>
</dbReference>
<feature type="binding site" evidence="3">
    <location>
        <position position="298"/>
    </location>
    <ligand>
        <name>CTP</name>
        <dbReference type="ChEBI" id="CHEBI:37563"/>
    </ligand>
</feature>
<dbReference type="SUPFAM" id="SSF102645">
    <property type="entry name" value="CoaB-like"/>
    <property type="match status" value="1"/>
</dbReference>